<dbReference type="Gene3D" id="3.10.180.10">
    <property type="entry name" value="2,3-Dihydroxybiphenyl 1,2-Dioxygenase, domain 1"/>
    <property type="match status" value="1"/>
</dbReference>
<gene>
    <name evidence="2" type="ORF">JK386_08825</name>
</gene>
<dbReference type="RefSeq" id="WP_205291300.1">
    <property type="nucleotide sequence ID" value="NZ_CP074406.1"/>
</dbReference>
<dbReference type="PANTHER" id="PTHR36503:SF1">
    <property type="entry name" value="BLR2520 PROTEIN"/>
    <property type="match status" value="1"/>
</dbReference>
<dbReference type="InterPro" id="IPR004360">
    <property type="entry name" value="Glyas_Fos-R_dOase_dom"/>
</dbReference>
<dbReference type="PROSITE" id="PS51819">
    <property type="entry name" value="VOC"/>
    <property type="match status" value="1"/>
</dbReference>
<dbReference type="InterPro" id="IPR037523">
    <property type="entry name" value="VOC_core"/>
</dbReference>
<dbReference type="SUPFAM" id="SSF54593">
    <property type="entry name" value="Glyoxalase/Bleomycin resistance protein/Dihydroxybiphenyl dioxygenase"/>
    <property type="match status" value="1"/>
</dbReference>
<dbReference type="Pfam" id="PF00903">
    <property type="entry name" value="Glyoxalase"/>
    <property type="match status" value="1"/>
</dbReference>
<comment type="caution">
    <text evidence="2">The sequence shown here is derived from an EMBL/GenBank/DDBJ whole genome shotgun (WGS) entry which is preliminary data.</text>
</comment>
<evidence type="ECO:0000313" key="3">
    <source>
        <dbReference type="Proteomes" id="UP000663791"/>
    </source>
</evidence>
<dbReference type="Proteomes" id="UP000663791">
    <property type="component" value="Unassembled WGS sequence"/>
</dbReference>
<dbReference type="PANTHER" id="PTHR36503">
    <property type="entry name" value="BLR2520 PROTEIN"/>
    <property type="match status" value="1"/>
</dbReference>
<organism evidence="2 3">
    <name type="scientific">Nocardioides faecalis</name>
    <dbReference type="NCBI Taxonomy" id="2803858"/>
    <lineage>
        <taxon>Bacteria</taxon>
        <taxon>Bacillati</taxon>
        <taxon>Actinomycetota</taxon>
        <taxon>Actinomycetes</taxon>
        <taxon>Propionibacteriales</taxon>
        <taxon>Nocardioidaceae</taxon>
        <taxon>Nocardioides</taxon>
    </lineage>
</organism>
<name>A0A938Y8W7_9ACTN</name>
<sequence length="134" mass="14196">MHVTATALSLNVPDVEAAAAFACDHFGFAAEMSADGFVSLRHPDIAWNVVFLRVGLGTFKPAHIAGPAGQGMLLALEVEDLDAEFARIAAAGASVVTPPESEPWGERYCQFADPNGLVWQLVQWVAPPPSDVLP</sequence>
<feature type="domain" description="VOC" evidence="1">
    <location>
        <begin position="1"/>
        <end position="124"/>
    </location>
</feature>
<protein>
    <submittedName>
        <fullName evidence="2">VOC family protein</fullName>
    </submittedName>
</protein>
<evidence type="ECO:0000313" key="2">
    <source>
        <dbReference type="EMBL" id="MBM9460005.1"/>
    </source>
</evidence>
<dbReference type="AlphaFoldDB" id="A0A938Y8W7"/>
<accession>A0A938Y8W7</accession>
<evidence type="ECO:0000259" key="1">
    <source>
        <dbReference type="PROSITE" id="PS51819"/>
    </source>
</evidence>
<reference evidence="2" key="1">
    <citation type="submission" date="2021-01" db="EMBL/GenBank/DDBJ databases">
        <title>Novel species in genus Nocardioides.</title>
        <authorList>
            <person name="Zhang G."/>
        </authorList>
    </citation>
    <scope>NUCLEOTIDE SEQUENCE</scope>
    <source>
        <strain evidence="2">Zg-536</strain>
    </source>
</reference>
<keyword evidence="3" id="KW-1185">Reference proteome</keyword>
<dbReference type="EMBL" id="JAERTX010000006">
    <property type="protein sequence ID" value="MBM9460005.1"/>
    <property type="molecule type" value="Genomic_DNA"/>
</dbReference>
<proteinExistence type="predicted"/>
<dbReference type="InterPro" id="IPR029068">
    <property type="entry name" value="Glyas_Bleomycin-R_OHBP_Dase"/>
</dbReference>